<dbReference type="PANTHER" id="PTHR26454:SF18">
    <property type="entry name" value="OLFACTORY RECEPTOR 6C76"/>
    <property type="match status" value="1"/>
</dbReference>
<dbReference type="RefSeq" id="XP_054850366.1">
    <property type="nucleotide sequence ID" value="XM_054994391.1"/>
</dbReference>
<accession>A0AA97LCY0</accession>
<feature type="domain" description="G-protein coupled receptors family 1 profile" evidence="14">
    <location>
        <begin position="39"/>
        <end position="288"/>
    </location>
</feature>
<dbReference type="GO" id="GO:0004984">
    <property type="term" value="F:olfactory receptor activity"/>
    <property type="evidence" value="ECO:0007669"/>
    <property type="project" value="InterPro"/>
</dbReference>
<dbReference type="PRINTS" id="PR00237">
    <property type="entry name" value="GPCRRHODOPSN"/>
</dbReference>
<reference evidence="16" key="1">
    <citation type="submission" date="2025-08" db="UniProtKB">
        <authorList>
            <consortium name="RefSeq"/>
        </authorList>
    </citation>
    <scope>IDENTIFICATION</scope>
    <source>
        <tissue evidence="16">Blood</tissue>
    </source>
</reference>
<dbReference type="GeneID" id="129339812"/>
<feature type="transmembrane region" description="Helical" evidence="13">
    <location>
        <begin position="238"/>
        <end position="260"/>
    </location>
</feature>
<dbReference type="GO" id="GO:0004930">
    <property type="term" value="F:G protein-coupled receptor activity"/>
    <property type="evidence" value="ECO:0007669"/>
    <property type="project" value="UniProtKB-KW"/>
</dbReference>
<dbReference type="KEGG" id="emc:129339812"/>
<dbReference type="InterPro" id="IPR047132">
    <property type="entry name" value="Olfact_rcpt_6C-like"/>
</dbReference>
<dbReference type="Pfam" id="PF13853">
    <property type="entry name" value="7tm_4"/>
    <property type="match status" value="1"/>
</dbReference>
<feature type="transmembrane region" description="Helical" evidence="13">
    <location>
        <begin position="195"/>
        <end position="217"/>
    </location>
</feature>
<dbReference type="Gene3D" id="1.20.1070.10">
    <property type="entry name" value="Rhodopsin 7-helix transmembrane proteins"/>
    <property type="match status" value="1"/>
</dbReference>
<name>A0AA97LCY0_EUBMA</name>
<feature type="transmembrane region" description="Helical" evidence="13">
    <location>
        <begin position="20"/>
        <end position="48"/>
    </location>
</feature>
<evidence type="ECO:0000313" key="15">
    <source>
        <dbReference type="Proteomes" id="UP001190640"/>
    </source>
</evidence>
<evidence type="ECO:0000256" key="1">
    <source>
        <dbReference type="ARBA" id="ARBA00004651"/>
    </source>
</evidence>
<keyword evidence="4 12" id="KW-0812">Transmembrane</keyword>
<evidence type="ECO:0000256" key="11">
    <source>
        <dbReference type="ARBA" id="ARBA00023224"/>
    </source>
</evidence>
<feature type="transmembrane region" description="Helical" evidence="13">
    <location>
        <begin position="100"/>
        <end position="118"/>
    </location>
</feature>
<keyword evidence="6 13" id="KW-1133">Transmembrane helix</keyword>
<gene>
    <name evidence="16" type="primary">LOC129339812</name>
</gene>
<evidence type="ECO:0000256" key="13">
    <source>
        <dbReference type="RuleBase" id="RU363047"/>
    </source>
</evidence>
<evidence type="ECO:0000256" key="2">
    <source>
        <dbReference type="ARBA" id="ARBA00022475"/>
    </source>
</evidence>
<evidence type="ECO:0000256" key="6">
    <source>
        <dbReference type="ARBA" id="ARBA00022989"/>
    </source>
</evidence>
<dbReference type="PROSITE" id="PS50262">
    <property type="entry name" value="G_PROTEIN_RECEP_F1_2"/>
    <property type="match status" value="1"/>
</dbReference>
<keyword evidence="7 12" id="KW-0297">G-protein coupled receptor</keyword>
<dbReference type="AlphaFoldDB" id="A0AA97LCY0"/>
<keyword evidence="11 12" id="KW-0807">Transducer</keyword>
<feature type="transmembrane region" description="Helical" evidence="13">
    <location>
        <begin position="272"/>
        <end position="290"/>
    </location>
</feature>
<proteinExistence type="inferred from homology"/>
<organism evidence="15 16">
    <name type="scientific">Eublepharis macularius</name>
    <name type="common">Leopard gecko</name>
    <name type="synonym">Cyrtodactylus macularius</name>
    <dbReference type="NCBI Taxonomy" id="481883"/>
    <lineage>
        <taxon>Eukaryota</taxon>
        <taxon>Metazoa</taxon>
        <taxon>Chordata</taxon>
        <taxon>Craniata</taxon>
        <taxon>Vertebrata</taxon>
        <taxon>Euteleostomi</taxon>
        <taxon>Lepidosauria</taxon>
        <taxon>Squamata</taxon>
        <taxon>Bifurcata</taxon>
        <taxon>Gekkota</taxon>
        <taxon>Eublepharidae</taxon>
        <taxon>Eublepharinae</taxon>
        <taxon>Eublepharis</taxon>
    </lineage>
</organism>
<keyword evidence="5 13" id="KW-0552">Olfaction</keyword>
<feature type="transmembrane region" description="Helical" evidence="13">
    <location>
        <begin position="60"/>
        <end position="80"/>
    </location>
</feature>
<evidence type="ECO:0000256" key="10">
    <source>
        <dbReference type="ARBA" id="ARBA00023180"/>
    </source>
</evidence>
<dbReference type="GO" id="GO:0005886">
    <property type="term" value="C:plasma membrane"/>
    <property type="evidence" value="ECO:0007669"/>
    <property type="project" value="UniProtKB-SubCell"/>
</dbReference>
<protein>
    <recommendedName>
        <fullName evidence="13">Olfactory receptor</fullName>
    </recommendedName>
</protein>
<feature type="transmembrane region" description="Helical" evidence="13">
    <location>
        <begin position="138"/>
        <end position="160"/>
    </location>
</feature>
<evidence type="ECO:0000256" key="8">
    <source>
        <dbReference type="ARBA" id="ARBA00023136"/>
    </source>
</evidence>
<dbReference type="FunFam" id="1.20.1070.10:FF:000010">
    <property type="entry name" value="Olfactory receptor"/>
    <property type="match status" value="1"/>
</dbReference>
<keyword evidence="9 12" id="KW-0675">Receptor</keyword>
<keyword evidence="3 13" id="KW-0716">Sensory transduction</keyword>
<dbReference type="PROSITE" id="PS00237">
    <property type="entry name" value="G_PROTEIN_RECEP_F1_1"/>
    <property type="match status" value="1"/>
</dbReference>
<keyword evidence="15" id="KW-1185">Reference proteome</keyword>
<comment type="subcellular location">
    <subcellularLocation>
        <location evidence="1 13">Cell membrane</location>
        <topology evidence="1 13">Multi-pass membrane protein</topology>
    </subcellularLocation>
</comment>
<evidence type="ECO:0000256" key="5">
    <source>
        <dbReference type="ARBA" id="ARBA00022725"/>
    </source>
</evidence>
<dbReference type="InterPro" id="IPR000276">
    <property type="entry name" value="GPCR_Rhodpsn"/>
</dbReference>
<keyword evidence="2 13" id="KW-1003">Cell membrane</keyword>
<evidence type="ECO:0000256" key="12">
    <source>
        <dbReference type="RuleBase" id="RU000688"/>
    </source>
</evidence>
<evidence type="ECO:0000256" key="7">
    <source>
        <dbReference type="ARBA" id="ARBA00023040"/>
    </source>
</evidence>
<evidence type="ECO:0000256" key="9">
    <source>
        <dbReference type="ARBA" id="ARBA00023170"/>
    </source>
</evidence>
<dbReference type="Proteomes" id="UP001190640">
    <property type="component" value="Chromosome 12"/>
</dbReference>
<dbReference type="InterPro" id="IPR000725">
    <property type="entry name" value="Olfact_rcpt"/>
</dbReference>
<dbReference type="PANTHER" id="PTHR26454">
    <property type="entry name" value="OLFACTORY RECEPTOR"/>
    <property type="match status" value="1"/>
</dbReference>
<keyword evidence="8 13" id="KW-0472">Membrane</keyword>
<keyword evidence="10" id="KW-0325">Glycoprotein</keyword>
<evidence type="ECO:0000313" key="16">
    <source>
        <dbReference type="RefSeq" id="XP_054850366.1"/>
    </source>
</evidence>
<dbReference type="PRINTS" id="PR00245">
    <property type="entry name" value="OLFACTORYR"/>
</dbReference>
<evidence type="ECO:0000259" key="14">
    <source>
        <dbReference type="PROSITE" id="PS50262"/>
    </source>
</evidence>
<dbReference type="SUPFAM" id="SSF81321">
    <property type="entry name" value="Family A G protein-coupled receptor-like"/>
    <property type="match status" value="1"/>
</dbReference>
<comment type="similarity">
    <text evidence="12">Belongs to the G-protein coupled receptor 1 family.</text>
</comment>
<evidence type="ECO:0000256" key="4">
    <source>
        <dbReference type="ARBA" id="ARBA00022692"/>
    </source>
</evidence>
<evidence type="ECO:0000256" key="3">
    <source>
        <dbReference type="ARBA" id="ARBA00022606"/>
    </source>
</evidence>
<dbReference type="CDD" id="cd15912">
    <property type="entry name" value="7tmA_OR6C-like"/>
    <property type="match status" value="1"/>
</dbReference>
<sequence length="324" mass="37073">MENQTAVKHFLLLGFTEIFWIKILLFLLLLIVYLLTLLGNMTIILVTVLNGHLHTPMYFFLRNFSIVEMGFISIAIPNMLFQLLSRQKTISSVACFTQVFFAYFLGIMEFCLLAVMAVDRYVAICHPFRYSIIMHHKLCVQLVVSCWLVSFLCSLTPILFLTRLPFCGPNTIDHFMCDSAPLIHLACSDTQFVDLLYLVIAIIVLLGTLVIVVASYIKIISAVLHLPSAKERNRTFSTCSSHFLVVTLLYGSCIFVYIQPEQQRRLEFNKEVSILNMAVCPLLNPFIYSFRNKRMQEALRVTGGRWISKWRISSGPATANTERM</sequence>
<dbReference type="InterPro" id="IPR017452">
    <property type="entry name" value="GPCR_Rhodpsn_7TM"/>
</dbReference>